<evidence type="ECO:0000256" key="1">
    <source>
        <dbReference type="SAM" id="MobiDB-lite"/>
    </source>
</evidence>
<dbReference type="KEGG" id="pbn:PADG_11688"/>
<reference evidence="2 3" key="1">
    <citation type="journal article" date="2011" name="PLoS Genet.">
        <title>Comparative genomic analysis of human fungal pathogens causing paracoccidioidomycosis.</title>
        <authorList>
            <person name="Desjardins C.A."/>
            <person name="Champion M.D."/>
            <person name="Holder J.W."/>
            <person name="Muszewska A."/>
            <person name="Goldberg J."/>
            <person name="Bailao A.M."/>
            <person name="Brigido M.M."/>
            <person name="Ferreira M.E."/>
            <person name="Garcia A.M."/>
            <person name="Grynberg M."/>
            <person name="Gujja S."/>
            <person name="Heiman D.I."/>
            <person name="Henn M.R."/>
            <person name="Kodira C.D."/>
            <person name="Leon-Narvaez H."/>
            <person name="Longo L.V."/>
            <person name="Ma L.J."/>
            <person name="Malavazi I."/>
            <person name="Matsuo A.L."/>
            <person name="Morais F.V."/>
            <person name="Pereira M."/>
            <person name="Rodriguez-Brito S."/>
            <person name="Sakthikumar S."/>
            <person name="Salem-Izacc S.M."/>
            <person name="Sykes S.M."/>
            <person name="Teixeira M.M."/>
            <person name="Vallejo M.C."/>
            <person name="Walter M.E."/>
            <person name="Yandava C."/>
            <person name="Young S."/>
            <person name="Zeng Q."/>
            <person name="Zucker J."/>
            <person name="Felipe M.S."/>
            <person name="Goldman G.H."/>
            <person name="Haas B.J."/>
            <person name="McEwen J.G."/>
            <person name="Nino-Vega G."/>
            <person name="Puccia R."/>
            <person name="San-Blas G."/>
            <person name="Soares C.M."/>
            <person name="Birren B.W."/>
            <person name="Cuomo C.A."/>
        </authorList>
    </citation>
    <scope>NUCLEOTIDE SEQUENCE [LARGE SCALE GENOMIC DNA]</scope>
    <source>
        <strain evidence="2 3">Pb18</strain>
    </source>
</reference>
<evidence type="ECO:0000313" key="2">
    <source>
        <dbReference type="EMBL" id="KGM92152.1"/>
    </source>
</evidence>
<gene>
    <name evidence="2" type="ORF">PADG_11688</name>
</gene>
<dbReference type="InParanoid" id="A0A0A0HU56"/>
<organism evidence="2 3">
    <name type="scientific">Paracoccidioides brasiliensis (strain Pb18)</name>
    <dbReference type="NCBI Taxonomy" id="502780"/>
    <lineage>
        <taxon>Eukaryota</taxon>
        <taxon>Fungi</taxon>
        <taxon>Dikarya</taxon>
        <taxon>Ascomycota</taxon>
        <taxon>Pezizomycotina</taxon>
        <taxon>Eurotiomycetes</taxon>
        <taxon>Eurotiomycetidae</taxon>
        <taxon>Onygenales</taxon>
        <taxon>Ajellomycetaceae</taxon>
        <taxon>Paracoccidioides</taxon>
    </lineage>
</organism>
<dbReference type="RefSeq" id="XP_010759918.1">
    <property type="nucleotide sequence ID" value="XM_010761616.1"/>
</dbReference>
<dbReference type="EMBL" id="KN275960">
    <property type="protein sequence ID" value="KGM92152.1"/>
    <property type="molecule type" value="Genomic_DNA"/>
</dbReference>
<dbReference type="Proteomes" id="UP000001628">
    <property type="component" value="Unassembled WGS sequence"/>
</dbReference>
<dbReference type="GeneID" id="22587585"/>
<sequence>MEALRETVSHFLQELFTKRDAMVVGMVLKLRNPEFGHAGAIERNITESLSSMFQYYHHKIKHMGYSEIVRPYLQAKIFCGKGMPYPKDGCREIKRCRSKSAALPHKTHKTEAPRQSN</sequence>
<accession>A0A0A0HU56</accession>
<dbReference type="HOGENOM" id="CLU_2085513_0_0_1"/>
<feature type="region of interest" description="Disordered" evidence="1">
    <location>
        <begin position="98"/>
        <end position="117"/>
    </location>
</feature>
<keyword evidence="3" id="KW-1185">Reference proteome</keyword>
<proteinExistence type="predicted"/>
<protein>
    <submittedName>
        <fullName evidence="2">Uncharacterized protein</fullName>
    </submittedName>
</protein>
<dbReference type="VEuPathDB" id="FungiDB:PADG_11688"/>
<name>A0A0A0HU56_PARBD</name>
<evidence type="ECO:0000313" key="3">
    <source>
        <dbReference type="Proteomes" id="UP000001628"/>
    </source>
</evidence>
<dbReference type="AlphaFoldDB" id="A0A0A0HU56"/>